<dbReference type="EMBL" id="MU003501">
    <property type="protein sequence ID" value="KAF2472873.1"/>
    <property type="molecule type" value="Genomic_DNA"/>
</dbReference>
<sequence>MAHQTFPVEPRTPWLAISFGCCASHRGSTEDDGAVLRAKGETEMRICYDQPQPVAQPRAEPIYARPNTSHSMSRHVSQWVISGREFATRASSRASIHTIHKPRTSHSKNRPSIGRPTEFRKTDGLDGFDGIQSMLDEAPMPIRRRRSFQPLELSIYLPDGRLSPLPDFSTVEWDKLPAELEIPAQALVRDRDSRTNSISSNPSTSSYLIQRKPVGSGSRRSSVQSQNSIQQSRPVSASLPFMVEESKSRPDSSISNPNALQRSSTHSSLASPRRITSRLSSPSRSRANTANSERGSLRKAKTDVDEAIRELNTIVEERRADAYRSNNQSPALINRPPPSPSHHVPLIAPSLRMRVRSETLSDIGSAFSVPLASKPLPTPPPPPMSNPLSRATTKLSLTPPSHTPTGGPLTSNPITPPTPTIPTPTTPIHRLGAWLKRSIPTTPTSPSFFKTSSSTSKSQTPPATTPSQAPFYQCTPSLPPSRGTATGTNNTTPASRPTTAGSRTVVHTRQDSNDTATVTLFSTSASGSYPSTPALSTRSNSPSPSHKSPYSPQSPETPATPARINLLKGEGKTRRVPAPLSLAKEKEMMVEVEVPLGSARSVASTRSGRSLKPPPSPNYALLRGMEIPVRTGGVGKRESALSASPVSPVGVAF</sequence>
<accession>A0ACB6R0V2</accession>
<organism evidence="1 2">
    <name type="scientific">Lindgomyces ingoldianus</name>
    <dbReference type="NCBI Taxonomy" id="673940"/>
    <lineage>
        <taxon>Eukaryota</taxon>
        <taxon>Fungi</taxon>
        <taxon>Dikarya</taxon>
        <taxon>Ascomycota</taxon>
        <taxon>Pezizomycotina</taxon>
        <taxon>Dothideomycetes</taxon>
        <taxon>Pleosporomycetidae</taxon>
        <taxon>Pleosporales</taxon>
        <taxon>Lindgomycetaceae</taxon>
        <taxon>Lindgomyces</taxon>
    </lineage>
</organism>
<dbReference type="Proteomes" id="UP000799755">
    <property type="component" value="Unassembled WGS sequence"/>
</dbReference>
<gene>
    <name evidence="1" type="ORF">BDR25DRAFT_12114</name>
</gene>
<protein>
    <submittedName>
        <fullName evidence="1">Uncharacterized protein</fullName>
    </submittedName>
</protein>
<name>A0ACB6R0V2_9PLEO</name>
<comment type="caution">
    <text evidence="1">The sequence shown here is derived from an EMBL/GenBank/DDBJ whole genome shotgun (WGS) entry which is preliminary data.</text>
</comment>
<proteinExistence type="predicted"/>
<evidence type="ECO:0000313" key="2">
    <source>
        <dbReference type="Proteomes" id="UP000799755"/>
    </source>
</evidence>
<evidence type="ECO:0000313" key="1">
    <source>
        <dbReference type="EMBL" id="KAF2472873.1"/>
    </source>
</evidence>
<reference evidence="1" key="1">
    <citation type="journal article" date="2020" name="Stud. Mycol.">
        <title>101 Dothideomycetes genomes: a test case for predicting lifestyles and emergence of pathogens.</title>
        <authorList>
            <person name="Haridas S."/>
            <person name="Albert R."/>
            <person name="Binder M."/>
            <person name="Bloem J."/>
            <person name="Labutti K."/>
            <person name="Salamov A."/>
            <person name="Andreopoulos B."/>
            <person name="Baker S."/>
            <person name="Barry K."/>
            <person name="Bills G."/>
            <person name="Bluhm B."/>
            <person name="Cannon C."/>
            <person name="Castanera R."/>
            <person name="Culley D."/>
            <person name="Daum C."/>
            <person name="Ezra D."/>
            <person name="Gonzalez J."/>
            <person name="Henrissat B."/>
            <person name="Kuo A."/>
            <person name="Liang C."/>
            <person name="Lipzen A."/>
            <person name="Lutzoni F."/>
            <person name="Magnuson J."/>
            <person name="Mondo S."/>
            <person name="Nolan M."/>
            <person name="Ohm R."/>
            <person name="Pangilinan J."/>
            <person name="Park H.-J."/>
            <person name="Ramirez L."/>
            <person name="Alfaro M."/>
            <person name="Sun H."/>
            <person name="Tritt A."/>
            <person name="Yoshinaga Y."/>
            <person name="Zwiers L.-H."/>
            <person name="Turgeon B."/>
            <person name="Goodwin S."/>
            <person name="Spatafora J."/>
            <person name="Crous P."/>
            <person name="Grigoriev I."/>
        </authorList>
    </citation>
    <scope>NUCLEOTIDE SEQUENCE</scope>
    <source>
        <strain evidence="1">ATCC 200398</strain>
    </source>
</reference>
<keyword evidence="2" id="KW-1185">Reference proteome</keyword>